<dbReference type="RefSeq" id="WP_196954883.1">
    <property type="nucleotide sequence ID" value="NZ_JADWYK010000005.1"/>
</dbReference>
<gene>
    <name evidence="3" type="ORF">I5L79_09865</name>
</gene>
<feature type="region of interest" description="Disordered" evidence="1">
    <location>
        <begin position="283"/>
        <end position="308"/>
    </location>
</feature>
<evidence type="ECO:0008006" key="5">
    <source>
        <dbReference type="Google" id="ProtNLM"/>
    </source>
</evidence>
<reference evidence="3 4" key="1">
    <citation type="submission" date="2020-11" db="EMBL/GenBank/DDBJ databases">
        <title>Hymenobacter sp.</title>
        <authorList>
            <person name="Kim M.K."/>
        </authorList>
    </citation>
    <scope>NUCLEOTIDE SEQUENCE [LARGE SCALE GENOMIC DNA]</scope>
    <source>
        <strain evidence="3 4">BT594</strain>
    </source>
</reference>
<feature type="chain" id="PRO_5045126244" description="Lipoprotein" evidence="2">
    <location>
        <begin position="22"/>
        <end position="308"/>
    </location>
</feature>
<proteinExistence type="predicted"/>
<dbReference type="PROSITE" id="PS51257">
    <property type="entry name" value="PROKAR_LIPOPROTEIN"/>
    <property type="match status" value="1"/>
</dbReference>
<evidence type="ECO:0000313" key="4">
    <source>
        <dbReference type="Proteomes" id="UP000601099"/>
    </source>
</evidence>
<evidence type="ECO:0000256" key="2">
    <source>
        <dbReference type="SAM" id="SignalP"/>
    </source>
</evidence>
<name>A0ABS0L149_9BACT</name>
<organism evidence="3 4">
    <name type="scientific">Hymenobacter guriensis</name>
    <dbReference type="NCBI Taxonomy" id="2793065"/>
    <lineage>
        <taxon>Bacteria</taxon>
        <taxon>Pseudomonadati</taxon>
        <taxon>Bacteroidota</taxon>
        <taxon>Cytophagia</taxon>
        <taxon>Cytophagales</taxon>
        <taxon>Hymenobacteraceae</taxon>
        <taxon>Hymenobacter</taxon>
    </lineage>
</organism>
<keyword evidence="4" id="KW-1185">Reference proteome</keyword>
<keyword evidence="2" id="KW-0732">Signal</keyword>
<protein>
    <recommendedName>
        <fullName evidence="5">Lipoprotein</fullName>
    </recommendedName>
</protein>
<evidence type="ECO:0000256" key="1">
    <source>
        <dbReference type="SAM" id="MobiDB-lite"/>
    </source>
</evidence>
<feature type="signal peptide" evidence="2">
    <location>
        <begin position="1"/>
        <end position="21"/>
    </location>
</feature>
<evidence type="ECO:0000313" key="3">
    <source>
        <dbReference type="EMBL" id="MBG8553853.1"/>
    </source>
</evidence>
<comment type="caution">
    <text evidence="3">The sequence shown here is derived from an EMBL/GenBank/DDBJ whole genome shotgun (WGS) entry which is preliminary data.</text>
</comment>
<accession>A0ABS0L149</accession>
<dbReference type="EMBL" id="JADWYK010000005">
    <property type="protein sequence ID" value="MBG8553853.1"/>
    <property type="molecule type" value="Genomic_DNA"/>
</dbReference>
<dbReference type="Proteomes" id="UP000601099">
    <property type="component" value="Unassembled WGS sequence"/>
</dbReference>
<sequence length="308" mass="33845">MQKLILTSALLGLLACQQQSATKPATAAVHSPISTPSVAAAAPTPVDSDDPAEPALLAQDAQQFLARYDLSKLIQMNGSGSYEVMNGFFGPDNYRIQFAMLEVKPDSARPGHFWVKGKNRFKKSIMPFEGEITLTGLHNQPSYQPANDEKLSAEIKASIAAWNKRDMYCATGTFLLRETSQGPGTGTFQGKLLIDFEVDEEGELNLISRNKDYGAQSGGILLQGFWISRDGSRRKALTLVDDIFGFNQHILSNFTIGERDPDFNPKYAKLGWNTYWQNDEWWAEPGTGTTQPAGKELSDAEVASIDSL</sequence>